<accession>A0A559JHR4</accession>
<evidence type="ECO:0000256" key="4">
    <source>
        <dbReference type="SAM" id="Coils"/>
    </source>
</evidence>
<protein>
    <recommendedName>
        <fullName evidence="5">Flagellin C-terminal domain-containing protein</fullName>
    </recommendedName>
</protein>
<dbReference type="Pfam" id="PF00700">
    <property type="entry name" value="Flagellin_C"/>
    <property type="match status" value="1"/>
</dbReference>
<keyword evidence="3" id="KW-0975">Bacterial flagellum</keyword>
<dbReference type="Proteomes" id="UP000317036">
    <property type="component" value="Unassembled WGS sequence"/>
</dbReference>
<evidence type="ECO:0000256" key="1">
    <source>
        <dbReference type="ARBA" id="ARBA00004365"/>
    </source>
</evidence>
<dbReference type="OrthoDB" id="9796789at2"/>
<dbReference type="InterPro" id="IPR001492">
    <property type="entry name" value="Flagellin"/>
</dbReference>
<dbReference type="InterPro" id="IPR046358">
    <property type="entry name" value="Flagellin_C"/>
</dbReference>
<name>A0A559JHR4_9BACL</name>
<evidence type="ECO:0000313" key="7">
    <source>
        <dbReference type="Proteomes" id="UP000317036"/>
    </source>
</evidence>
<dbReference type="GO" id="GO:0009288">
    <property type="term" value="C:bacterial-type flagellum"/>
    <property type="evidence" value="ECO:0007669"/>
    <property type="project" value="UniProtKB-SubCell"/>
</dbReference>
<dbReference type="EMBL" id="VNJI01000082">
    <property type="protein sequence ID" value="TVX99406.1"/>
    <property type="molecule type" value="Genomic_DNA"/>
</dbReference>
<dbReference type="Gene3D" id="1.20.1330.10">
    <property type="entry name" value="f41 fragment of flagellin, N-terminal domain"/>
    <property type="match status" value="1"/>
</dbReference>
<evidence type="ECO:0000256" key="3">
    <source>
        <dbReference type="ARBA" id="ARBA00023143"/>
    </source>
</evidence>
<keyword evidence="4" id="KW-0175">Coiled coil</keyword>
<comment type="subcellular location">
    <subcellularLocation>
        <location evidence="1">Bacterial flagellum</location>
    </subcellularLocation>
</comment>
<comment type="similarity">
    <text evidence="2">Belongs to the bacterial flagellin family.</text>
</comment>
<evidence type="ECO:0000259" key="5">
    <source>
        <dbReference type="Pfam" id="PF00700"/>
    </source>
</evidence>
<evidence type="ECO:0000313" key="6">
    <source>
        <dbReference type="EMBL" id="TVX99406.1"/>
    </source>
</evidence>
<dbReference type="PANTHER" id="PTHR42792">
    <property type="entry name" value="FLAGELLIN"/>
    <property type="match status" value="1"/>
</dbReference>
<dbReference type="Gene3D" id="6.10.10.10">
    <property type="entry name" value="Flagellar export chaperone, C-terminal domain"/>
    <property type="match status" value="1"/>
</dbReference>
<feature type="coiled-coil region" evidence="4">
    <location>
        <begin position="158"/>
        <end position="185"/>
    </location>
</feature>
<reference evidence="6 7" key="1">
    <citation type="submission" date="2019-07" db="EMBL/GenBank/DDBJ databases">
        <authorList>
            <person name="Kim J."/>
        </authorList>
    </citation>
    <scope>NUCLEOTIDE SEQUENCE [LARGE SCALE GENOMIC DNA]</scope>
    <source>
        <strain evidence="6 7">JC52</strain>
    </source>
</reference>
<dbReference type="GO" id="GO:0005198">
    <property type="term" value="F:structural molecule activity"/>
    <property type="evidence" value="ECO:0007669"/>
    <property type="project" value="InterPro"/>
</dbReference>
<proteinExistence type="inferred from homology"/>
<sequence>MTNGLSIDNSSNIWEFTVDGSLKKTININAGSYTSTTFINALNNELKAVSAGITAVNDNGMLKFEREMNGSSYTVTNINIYGNKNSGASLNLQVDSGASLNLQVGANSGDNFEISLTDARTGALGINNIDLSTRQGAESSLVNIDHALKTVSQERSRFGAYQNRLEHIQNDLSNYESNLTSAESRIRDVDMAKGMMGLTKNNILSQAAEAMLAQANQEPQAILQLLKSN</sequence>
<dbReference type="SUPFAM" id="SSF64518">
    <property type="entry name" value="Phase 1 flagellin"/>
    <property type="match status" value="1"/>
</dbReference>
<keyword evidence="7" id="KW-1185">Reference proteome</keyword>
<feature type="domain" description="Flagellin C-terminal" evidence="5">
    <location>
        <begin position="143"/>
        <end position="226"/>
    </location>
</feature>
<dbReference type="InterPro" id="IPR042187">
    <property type="entry name" value="Flagellin_C_sub2"/>
</dbReference>
<dbReference type="PANTHER" id="PTHR42792:SF2">
    <property type="entry name" value="FLAGELLIN"/>
    <property type="match status" value="1"/>
</dbReference>
<organism evidence="6 7">
    <name type="scientific">Paenibacillus cremeus</name>
    <dbReference type="NCBI Taxonomy" id="2163881"/>
    <lineage>
        <taxon>Bacteria</taxon>
        <taxon>Bacillati</taxon>
        <taxon>Bacillota</taxon>
        <taxon>Bacilli</taxon>
        <taxon>Bacillales</taxon>
        <taxon>Paenibacillaceae</taxon>
        <taxon>Paenibacillus</taxon>
    </lineage>
</organism>
<evidence type="ECO:0000256" key="2">
    <source>
        <dbReference type="ARBA" id="ARBA00005709"/>
    </source>
</evidence>
<gene>
    <name evidence="6" type="ORF">FPZ49_33915</name>
</gene>
<dbReference type="AlphaFoldDB" id="A0A559JHR4"/>
<comment type="caution">
    <text evidence="6">The sequence shown here is derived from an EMBL/GenBank/DDBJ whole genome shotgun (WGS) entry which is preliminary data.</text>
</comment>